<evidence type="ECO:0000256" key="1">
    <source>
        <dbReference type="SAM" id="MobiDB-lite"/>
    </source>
</evidence>
<evidence type="ECO:0008006" key="4">
    <source>
        <dbReference type="Google" id="ProtNLM"/>
    </source>
</evidence>
<proteinExistence type="predicted"/>
<organism evidence="2 3">
    <name type="scientific">Flavobacterium hydrocarbonoxydans</name>
    <dbReference type="NCBI Taxonomy" id="2683249"/>
    <lineage>
        <taxon>Bacteria</taxon>
        <taxon>Pseudomonadati</taxon>
        <taxon>Bacteroidota</taxon>
        <taxon>Flavobacteriia</taxon>
        <taxon>Flavobacteriales</taxon>
        <taxon>Flavobacteriaceae</taxon>
        <taxon>Flavobacterium</taxon>
    </lineage>
</organism>
<feature type="region of interest" description="Disordered" evidence="1">
    <location>
        <begin position="74"/>
        <end position="106"/>
    </location>
</feature>
<dbReference type="Proteomes" id="UP000471501">
    <property type="component" value="Unassembled WGS sequence"/>
</dbReference>
<dbReference type="PROSITE" id="PS51257">
    <property type="entry name" value="PROKAR_LIPOPROTEIN"/>
    <property type="match status" value="1"/>
</dbReference>
<keyword evidence="3" id="KW-1185">Reference proteome</keyword>
<reference evidence="2 3" key="1">
    <citation type="submission" date="2019-12" db="EMBL/GenBank/DDBJ databases">
        <authorList>
            <person name="Kim Y.S."/>
        </authorList>
    </citation>
    <scope>NUCLEOTIDE SEQUENCE [LARGE SCALE GENOMIC DNA]</scope>
    <source>
        <strain evidence="2 3">GA093</strain>
    </source>
</reference>
<dbReference type="RefSeq" id="WP_160375575.1">
    <property type="nucleotide sequence ID" value="NZ_WSTB01000008.1"/>
</dbReference>
<dbReference type="EMBL" id="WSTB01000008">
    <property type="protein sequence ID" value="MWB95657.1"/>
    <property type="molecule type" value="Genomic_DNA"/>
</dbReference>
<evidence type="ECO:0000313" key="2">
    <source>
        <dbReference type="EMBL" id="MWB95657.1"/>
    </source>
</evidence>
<sequence>MKKHYSLSILFISCLFLSCGKDEKKQQQKNIVVSKKSTESLISKAKDTLVTDTIPGIPNDSVIAKSVLKKTVSEKEITERKPNSKGKKKKAKNPDTIADQTPEAENSQTEKVASFIYFRKMLADCKIGQTLTQKELTKNYNIPKDGIKLIKSITKIAEDEIAIKWHKTWFVEKVSDAKFNDASMKVSFKENKMYTSGNAIGIKFNQKTYTDLIIIGSNAYIPSVKGYHWQIGK</sequence>
<dbReference type="AlphaFoldDB" id="A0A6I4NX84"/>
<gene>
    <name evidence="2" type="ORF">GON26_14920</name>
</gene>
<protein>
    <recommendedName>
        <fullName evidence="4">Lipoprotein</fullName>
    </recommendedName>
</protein>
<accession>A0A6I4NX84</accession>
<evidence type="ECO:0000313" key="3">
    <source>
        <dbReference type="Proteomes" id="UP000471501"/>
    </source>
</evidence>
<comment type="caution">
    <text evidence="2">The sequence shown here is derived from an EMBL/GenBank/DDBJ whole genome shotgun (WGS) entry which is preliminary data.</text>
</comment>
<name>A0A6I4NX84_9FLAO</name>